<name>A0A146KY79_LYGHE</name>
<dbReference type="AntiFam" id="ANF00222">
    <property type="entry name" value="Shadow ORF (opposite groL1)"/>
</dbReference>
<accession>A0A146KY79</accession>
<proteinExistence type="predicted"/>
<organism evidence="1">
    <name type="scientific">Lygus hesperus</name>
    <name type="common">Western plant bug</name>
    <dbReference type="NCBI Taxonomy" id="30085"/>
    <lineage>
        <taxon>Eukaryota</taxon>
        <taxon>Metazoa</taxon>
        <taxon>Ecdysozoa</taxon>
        <taxon>Arthropoda</taxon>
        <taxon>Hexapoda</taxon>
        <taxon>Insecta</taxon>
        <taxon>Pterygota</taxon>
        <taxon>Neoptera</taxon>
        <taxon>Paraneoptera</taxon>
        <taxon>Hemiptera</taxon>
        <taxon>Heteroptera</taxon>
        <taxon>Panheteroptera</taxon>
        <taxon>Cimicomorpha</taxon>
        <taxon>Miridae</taxon>
        <taxon>Mirini</taxon>
        <taxon>Lygus</taxon>
    </lineage>
</organism>
<reference evidence="1" key="1">
    <citation type="journal article" date="2016" name="Gigascience">
        <title>De novo construction of an expanded transcriptome assembly for the western tarnished plant bug, Lygus hesperus.</title>
        <authorList>
            <person name="Tassone E.E."/>
            <person name="Geib S.M."/>
            <person name="Hall B."/>
            <person name="Fabrick J.A."/>
            <person name="Brent C.S."/>
            <person name="Hull J.J."/>
        </authorList>
    </citation>
    <scope>NUCLEOTIDE SEQUENCE</scope>
</reference>
<sequence>MCGDVNKWLVQLIRHRVRSSVFFTPHRCTVRGSTSSRSRGSRGGHYEIVMYKAMLHTHTMVPCSFGVCCVAIYHIHLSFLTHLLHHFSNNTSKLSLAISTNRRNVFKHGMMNNWSTLLFQVTQYHLNRHIHPTLEVHWICAGGYTLVSFCEDTSGQYGGRRGAIASHVIRFAGNLTNKTSANVLKLIIKGNRACHSHTVFCYLGLTIGLTQNYIASFGSQCHTNGRGNTLYPS</sequence>
<gene>
    <name evidence="1" type="ORF">g.31770</name>
</gene>
<dbReference type="AlphaFoldDB" id="A0A146KY79"/>
<dbReference type="EMBL" id="GDHC01017850">
    <property type="protein sequence ID" value="JAQ00779.1"/>
    <property type="molecule type" value="Transcribed_RNA"/>
</dbReference>
<evidence type="ECO:0000313" key="1">
    <source>
        <dbReference type="EMBL" id="JAQ00779.1"/>
    </source>
</evidence>
<protein>
    <submittedName>
        <fullName evidence="1">Uncharacterized protein</fullName>
    </submittedName>
</protein>